<evidence type="ECO:0000313" key="2">
    <source>
        <dbReference type="Proteomes" id="UP001521931"/>
    </source>
</evidence>
<accession>A0ABS9Q408</accession>
<reference evidence="1 2" key="1">
    <citation type="submission" date="2022-02" db="EMBL/GenBank/DDBJ databases">
        <title>Uncovering new skin microbiome diversity through culturing and metagenomics.</title>
        <authorList>
            <person name="Conlan S."/>
            <person name="Deming C."/>
            <person name="Nisc Comparative Sequencing Program N."/>
            <person name="Segre J.A."/>
        </authorList>
    </citation>
    <scope>NUCLEOTIDE SEQUENCE [LARGE SCALE GENOMIC DNA]</scope>
    <source>
        <strain evidence="1 2">ACRQZ</strain>
    </source>
</reference>
<dbReference type="EMBL" id="JAKRCV010000040">
    <property type="protein sequence ID" value="MCG7322608.1"/>
    <property type="molecule type" value="Genomic_DNA"/>
</dbReference>
<name>A0ABS9Q408_9MICO</name>
<protein>
    <submittedName>
        <fullName evidence="1">DUF3000 domain-containing protein</fullName>
    </submittedName>
</protein>
<dbReference type="InterPro" id="IPR021555">
    <property type="entry name" value="DUF3000"/>
</dbReference>
<dbReference type="RefSeq" id="WP_020424448.1">
    <property type="nucleotide sequence ID" value="NZ_DAMCVA010000109.1"/>
</dbReference>
<dbReference type="Pfam" id="PF11452">
    <property type="entry name" value="DUF3000"/>
    <property type="match status" value="1"/>
</dbReference>
<dbReference type="Proteomes" id="UP001521931">
    <property type="component" value="Unassembled WGS sequence"/>
</dbReference>
<proteinExistence type="predicted"/>
<organism evidence="1 2">
    <name type="scientific">Arsenicicoccus bolidensis</name>
    <dbReference type="NCBI Taxonomy" id="229480"/>
    <lineage>
        <taxon>Bacteria</taxon>
        <taxon>Bacillati</taxon>
        <taxon>Actinomycetota</taxon>
        <taxon>Actinomycetes</taxon>
        <taxon>Micrococcales</taxon>
        <taxon>Intrasporangiaceae</taxon>
        <taxon>Arsenicicoccus</taxon>
    </lineage>
</organism>
<evidence type="ECO:0000313" key="1">
    <source>
        <dbReference type="EMBL" id="MCG7322608.1"/>
    </source>
</evidence>
<gene>
    <name evidence="1" type="ORF">MHL29_12045</name>
</gene>
<comment type="caution">
    <text evidence="1">The sequence shown here is derived from an EMBL/GenBank/DDBJ whole genome shotgun (WGS) entry which is preliminary data.</text>
</comment>
<sequence length="193" mass="20845">MADRPLTDDSARRFDAVLARLRDARRRPEVLVEEVPAPGRLAPFSVALAADVVPDRRTDEDVASGRFVVLYDPSSPEQWEGQWRVVTFAKAALETELAGDPALGAVGWTWLEDAIADAGASAIALAGTVTHVVSERFGELEGEATTVEMEVRASWTPVDDDLAAHFEAWTQLLCTLGGLPPLPEGVALLTSRR</sequence>
<keyword evidence="2" id="KW-1185">Reference proteome</keyword>